<dbReference type="OrthoDB" id="9775513at2"/>
<comment type="caution">
    <text evidence="3">The sequence shown here is derived from an EMBL/GenBank/DDBJ whole genome shotgun (WGS) entry which is preliminary data.</text>
</comment>
<sequence>MLFRKEALLSGARNDLGSVILLSPPSLRIASACAVLFCIAVGLFITFASYTRREAVSGVLVPEAGVVKVFAPQVGVVEGLQVSDGEQVKAGQALLTLASDTRNGEAAANQDAISRLLARRNSSLADEIDETRVLHQQEREGKSRRLGMLEGEQEKVAAQIALTRQRLALAQGIAERYAELQRQDFVSRDLLQARQDAVLEMRLRTEELNRSLLALRSESAALRAELAELPYKQTKQMSELQRRLLESQSSLLESEGKRQVMITAPVAGEVAALGVVNGARADTSRPLLSLVPQHSSLYAELYVPSRSAGFVRPGNSVLLRYQAFPYQHFGLARGTVASVSRSALPADEVMTVGVPSEALREQGPLYRVKVTLERQSLFARGGEERLRSGMQLDADIMLEKLPLYEWLLEPLRGIGKRL</sequence>
<name>A0A2S3X1R4_PSEPU</name>
<evidence type="ECO:0000259" key="2">
    <source>
        <dbReference type="Pfam" id="PF26002"/>
    </source>
</evidence>
<evidence type="ECO:0000256" key="1">
    <source>
        <dbReference type="SAM" id="Phobius"/>
    </source>
</evidence>
<feature type="domain" description="AprE-like beta-barrel" evidence="2">
    <location>
        <begin position="297"/>
        <end position="397"/>
    </location>
</feature>
<dbReference type="InterPro" id="IPR050739">
    <property type="entry name" value="MFP"/>
</dbReference>
<dbReference type="RefSeq" id="WP_103446250.1">
    <property type="nucleotide sequence ID" value="NZ_MINH01000019.1"/>
</dbReference>
<organism evidence="3 4">
    <name type="scientific">Pseudomonas putida</name>
    <name type="common">Arthrobacter siderocapsulatus</name>
    <dbReference type="NCBI Taxonomy" id="303"/>
    <lineage>
        <taxon>Bacteria</taxon>
        <taxon>Pseudomonadati</taxon>
        <taxon>Pseudomonadota</taxon>
        <taxon>Gammaproteobacteria</taxon>
        <taxon>Pseudomonadales</taxon>
        <taxon>Pseudomonadaceae</taxon>
        <taxon>Pseudomonas</taxon>
    </lineage>
</organism>
<reference evidence="3 4" key="1">
    <citation type="submission" date="2016-08" db="EMBL/GenBank/DDBJ databases">
        <authorList>
            <person name="Seilhamer J.J."/>
        </authorList>
    </citation>
    <scope>NUCLEOTIDE SEQUENCE [LARGE SCALE GENOMIC DNA]</scope>
    <source>
        <strain evidence="3 4">KH-21-114</strain>
    </source>
</reference>
<dbReference type="PRINTS" id="PR01490">
    <property type="entry name" value="RTXTOXIND"/>
</dbReference>
<keyword evidence="1" id="KW-0472">Membrane</keyword>
<keyword evidence="1" id="KW-0812">Transmembrane</keyword>
<reference evidence="3 4" key="2">
    <citation type="submission" date="2018-03" db="EMBL/GenBank/DDBJ databases">
        <title>Draft genome of Pseudomonas putida strain KH-21-114.</title>
        <authorList>
            <person name="Yoshizawa S."/>
            <person name="Khan N.H."/>
            <person name="Nishimura M."/>
            <person name="Chiura H.X."/>
            <person name="Ogura Y."/>
            <person name="Hayashi T."/>
            <person name="Kogure K."/>
        </authorList>
    </citation>
    <scope>NUCLEOTIDE SEQUENCE [LARGE SCALE GENOMIC DNA]</scope>
    <source>
        <strain evidence="3 4">KH-21-114</strain>
    </source>
</reference>
<dbReference type="Gene3D" id="2.40.30.170">
    <property type="match status" value="1"/>
</dbReference>
<keyword evidence="1" id="KW-1133">Transmembrane helix</keyword>
<evidence type="ECO:0000313" key="3">
    <source>
        <dbReference type="EMBL" id="POG09379.1"/>
    </source>
</evidence>
<gene>
    <name evidence="3" type="ORF">BGP84_06410</name>
</gene>
<feature type="transmembrane region" description="Helical" evidence="1">
    <location>
        <begin position="29"/>
        <end position="50"/>
    </location>
</feature>
<dbReference type="PANTHER" id="PTHR30386">
    <property type="entry name" value="MEMBRANE FUSION SUBUNIT OF EMRAB-TOLC MULTIDRUG EFFLUX PUMP"/>
    <property type="match status" value="1"/>
</dbReference>
<dbReference type="EMBL" id="MINH01000019">
    <property type="protein sequence ID" value="POG09379.1"/>
    <property type="molecule type" value="Genomic_DNA"/>
</dbReference>
<protein>
    <submittedName>
        <fullName evidence="3">Hemolysin D</fullName>
    </submittedName>
</protein>
<dbReference type="Pfam" id="PF26002">
    <property type="entry name" value="Beta-barrel_AprE"/>
    <property type="match status" value="1"/>
</dbReference>
<evidence type="ECO:0000313" key="4">
    <source>
        <dbReference type="Proteomes" id="UP000237230"/>
    </source>
</evidence>
<dbReference type="PANTHER" id="PTHR30386:SF28">
    <property type="entry name" value="EXPORTED PROTEIN"/>
    <property type="match status" value="1"/>
</dbReference>
<accession>A0A2S3X1R4</accession>
<proteinExistence type="predicted"/>
<dbReference type="AlphaFoldDB" id="A0A2S3X1R4"/>
<dbReference type="Proteomes" id="UP000237230">
    <property type="component" value="Unassembled WGS sequence"/>
</dbReference>
<dbReference type="InterPro" id="IPR058982">
    <property type="entry name" value="Beta-barrel_AprE"/>
</dbReference>
<dbReference type="Gene3D" id="2.40.50.100">
    <property type="match status" value="1"/>
</dbReference>